<dbReference type="InterPro" id="IPR041614">
    <property type="entry name" value="DprA_WH"/>
</dbReference>
<dbReference type="STRING" id="1503.CLPU_5c01090"/>
<dbReference type="Proteomes" id="UP000037267">
    <property type="component" value="Unassembled WGS sequence"/>
</dbReference>
<reference evidence="5" key="1">
    <citation type="submission" date="2015-07" db="EMBL/GenBank/DDBJ databases">
        <title>Draft genome sequence of the purine-degrading Gottschalkia purinilyticum DSM 1384 (formerly Clostridium purinilyticum).</title>
        <authorList>
            <person name="Poehlein A."/>
            <person name="Schiel-Bengelsdorf B."/>
            <person name="Bengelsdorf F.R."/>
            <person name="Daniel R."/>
            <person name="Duerre P."/>
        </authorList>
    </citation>
    <scope>NUCLEOTIDE SEQUENCE [LARGE SCALE GENOMIC DNA]</scope>
    <source>
        <strain evidence="5">DSM 1384</strain>
    </source>
</reference>
<evidence type="ECO:0000313" key="5">
    <source>
        <dbReference type="Proteomes" id="UP000037267"/>
    </source>
</evidence>
<organism evidence="4 5">
    <name type="scientific">Gottschalkia purinilytica</name>
    <name type="common">Clostridium purinilyticum</name>
    <dbReference type="NCBI Taxonomy" id="1503"/>
    <lineage>
        <taxon>Bacteria</taxon>
        <taxon>Bacillati</taxon>
        <taxon>Bacillota</taxon>
        <taxon>Tissierellia</taxon>
        <taxon>Tissierellales</taxon>
        <taxon>Gottschalkiaceae</taxon>
        <taxon>Gottschalkia</taxon>
    </lineage>
</organism>
<dbReference type="PANTHER" id="PTHR43022:SF1">
    <property type="entry name" value="PROTEIN SMF"/>
    <property type="match status" value="1"/>
</dbReference>
<sequence length="366" mass="41183">MDNRDTLIWLNNIRGVSNKIIEKLEKYYVDIKNIWYSSNDDILRIQGINEKTKLEIIKLKDYSYYERIMENVDKLGIKVVTIYDNNFPNRLRHIYNCPKVLYIKGDLLIEDHISIAIVGSRKVTAYGKWAAEKFATELAKIGVTTISGMAKGVDTDVHRSTIKSNGRTIAVLGSGLDVIYPKSNKNLYEEIIYNGCVMSEFPLGTQPFAYNFPQRNRIVSGLSLGVVVIEAGEKSGSLITAQHALEQGKDVFALPGNINSIYSIGTNKLIKDGAKLLLSLDDIIEEIIELKDISKKINVDNRNIIDYEELSEKEVQIFKCIQEGTIHLDMISYKTGINISSVTSILTILEIKGIIKQLPGKLFSVK</sequence>
<dbReference type="InterPro" id="IPR036388">
    <property type="entry name" value="WH-like_DNA-bd_sf"/>
</dbReference>
<dbReference type="RefSeq" id="WP_050354900.1">
    <property type="nucleotide sequence ID" value="NZ_LGSS01000005.1"/>
</dbReference>
<dbReference type="PATRIC" id="fig|1503.3.peg.2634"/>
<dbReference type="NCBIfam" id="TIGR00732">
    <property type="entry name" value="dprA"/>
    <property type="match status" value="1"/>
</dbReference>
<dbReference type="Gene3D" id="1.10.10.10">
    <property type="entry name" value="Winged helix-like DNA-binding domain superfamily/Winged helix DNA-binding domain"/>
    <property type="match status" value="1"/>
</dbReference>
<dbReference type="SUPFAM" id="SSF102405">
    <property type="entry name" value="MCP/YpsA-like"/>
    <property type="match status" value="1"/>
</dbReference>
<evidence type="ECO:0000256" key="1">
    <source>
        <dbReference type="ARBA" id="ARBA00006525"/>
    </source>
</evidence>
<dbReference type="InterPro" id="IPR010994">
    <property type="entry name" value="RuvA_2-like"/>
</dbReference>
<dbReference type="AlphaFoldDB" id="A0A0L0WBI8"/>
<evidence type="ECO:0000259" key="3">
    <source>
        <dbReference type="Pfam" id="PF17782"/>
    </source>
</evidence>
<comment type="similarity">
    <text evidence="1">Belongs to the DprA/Smf family.</text>
</comment>
<proteinExistence type="inferred from homology"/>
<gene>
    <name evidence="4" type="primary">dprA</name>
    <name evidence="4" type="ORF">CLPU_5c01090</name>
</gene>
<dbReference type="Pfam" id="PF02481">
    <property type="entry name" value="DNA_processg_A"/>
    <property type="match status" value="1"/>
</dbReference>
<evidence type="ECO:0000313" key="4">
    <source>
        <dbReference type="EMBL" id="KNF08802.1"/>
    </source>
</evidence>
<protein>
    <submittedName>
        <fullName evidence="4">DNA protecting protein DprA</fullName>
    </submittedName>
</protein>
<dbReference type="GO" id="GO:0009294">
    <property type="term" value="P:DNA-mediated transformation"/>
    <property type="evidence" value="ECO:0007669"/>
    <property type="project" value="InterPro"/>
</dbReference>
<dbReference type="InterPro" id="IPR003488">
    <property type="entry name" value="DprA"/>
</dbReference>
<feature type="domain" description="Smf/DprA SLOG" evidence="2">
    <location>
        <begin position="78"/>
        <end position="287"/>
    </location>
</feature>
<dbReference type="InterPro" id="IPR057666">
    <property type="entry name" value="DrpA_SLOG"/>
</dbReference>
<feature type="domain" description="DprA winged helix" evidence="3">
    <location>
        <begin position="308"/>
        <end position="361"/>
    </location>
</feature>
<comment type="caution">
    <text evidence="4">The sequence shown here is derived from an EMBL/GenBank/DDBJ whole genome shotgun (WGS) entry which is preliminary data.</text>
</comment>
<dbReference type="OrthoDB" id="9785707at2"/>
<dbReference type="Gene3D" id="3.40.50.450">
    <property type="match status" value="1"/>
</dbReference>
<dbReference type="Pfam" id="PF17782">
    <property type="entry name" value="WHD_DprA"/>
    <property type="match status" value="1"/>
</dbReference>
<dbReference type="SUPFAM" id="SSF47781">
    <property type="entry name" value="RuvA domain 2-like"/>
    <property type="match status" value="1"/>
</dbReference>
<evidence type="ECO:0000259" key="2">
    <source>
        <dbReference type="Pfam" id="PF02481"/>
    </source>
</evidence>
<name>A0A0L0WBI8_GOTPU</name>
<accession>A0A0L0WBI8</accession>
<keyword evidence="5" id="KW-1185">Reference proteome</keyword>
<dbReference type="EMBL" id="LGSS01000005">
    <property type="protein sequence ID" value="KNF08802.1"/>
    <property type="molecule type" value="Genomic_DNA"/>
</dbReference>
<dbReference type="PANTHER" id="PTHR43022">
    <property type="entry name" value="PROTEIN SMF"/>
    <property type="match status" value="1"/>
</dbReference>